<protein>
    <submittedName>
        <fullName evidence="2">Uncharacterized protein</fullName>
    </submittedName>
</protein>
<organism evidence="2 3">
    <name type="scientific">Blyttiomyces helicus</name>
    <dbReference type="NCBI Taxonomy" id="388810"/>
    <lineage>
        <taxon>Eukaryota</taxon>
        <taxon>Fungi</taxon>
        <taxon>Fungi incertae sedis</taxon>
        <taxon>Chytridiomycota</taxon>
        <taxon>Chytridiomycota incertae sedis</taxon>
        <taxon>Chytridiomycetes</taxon>
        <taxon>Chytridiomycetes incertae sedis</taxon>
        <taxon>Blyttiomyces</taxon>
    </lineage>
</organism>
<keyword evidence="3" id="KW-1185">Reference proteome</keyword>
<feature type="compositionally biased region" description="Polar residues" evidence="1">
    <location>
        <begin position="15"/>
        <end position="28"/>
    </location>
</feature>
<dbReference type="AlphaFoldDB" id="A0A4P9WTQ7"/>
<reference evidence="3" key="1">
    <citation type="journal article" date="2018" name="Nat. Microbiol.">
        <title>Leveraging single-cell genomics to expand the fungal tree of life.</title>
        <authorList>
            <person name="Ahrendt S.R."/>
            <person name="Quandt C.A."/>
            <person name="Ciobanu D."/>
            <person name="Clum A."/>
            <person name="Salamov A."/>
            <person name="Andreopoulos B."/>
            <person name="Cheng J.F."/>
            <person name="Woyke T."/>
            <person name="Pelin A."/>
            <person name="Henrissat B."/>
            <person name="Reynolds N.K."/>
            <person name="Benny G.L."/>
            <person name="Smith M.E."/>
            <person name="James T.Y."/>
            <person name="Grigoriev I.V."/>
        </authorList>
    </citation>
    <scope>NUCLEOTIDE SEQUENCE [LARGE SCALE GENOMIC DNA]</scope>
</reference>
<proteinExistence type="predicted"/>
<dbReference type="EMBL" id="KZ993826">
    <property type="protein sequence ID" value="RKO94750.1"/>
    <property type="molecule type" value="Genomic_DNA"/>
</dbReference>
<evidence type="ECO:0000313" key="3">
    <source>
        <dbReference type="Proteomes" id="UP000269721"/>
    </source>
</evidence>
<gene>
    <name evidence="2" type="ORF">BDK51DRAFT_35067</name>
</gene>
<evidence type="ECO:0000256" key="1">
    <source>
        <dbReference type="SAM" id="MobiDB-lite"/>
    </source>
</evidence>
<feature type="region of interest" description="Disordered" evidence="1">
    <location>
        <begin position="1"/>
        <end position="33"/>
    </location>
</feature>
<accession>A0A4P9WTQ7</accession>
<name>A0A4P9WTQ7_9FUNG</name>
<feature type="compositionally biased region" description="Basic and acidic residues" evidence="1">
    <location>
        <begin position="1"/>
        <end position="12"/>
    </location>
</feature>
<dbReference type="Proteomes" id="UP000269721">
    <property type="component" value="Unassembled WGS sequence"/>
</dbReference>
<sequence length="178" mass="20641">MSTYDPLKERKCQGHQPSENNFGRTSGSDKVPRLPSAIPKLMKVVWDDIDSEDTRNVPSADDDVRRISRSDSHLPWIILETSRLEHVLAYDRNVSNITIIMDWVTNEERCTVPRHFKKKEKPLTEIWLEGHTGEAVKEAVEKEKTLKDEQSLQSIYGWSSRAFLYTLYHDSQKLVDDV</sequence>
<evidence type="ECO:0000313" key="2">
    <source>
        <dbReference type="EMBL" id="RKO94750.1"/>
    </source>
</evidence>